<dbReference type="EMBL" id="BPLR01010655">
    <property type="protein sequence ID" value="GIY40768.1"/>
    <property type="molecule type" value="Genomic_DNA"/>
</dbReference>
<dbReference type="PANTHER" id="PTHR10174:SF130">
    <property type="entry name" value="ALPHA-TOCOPHEROL TRANSFER PROTEIN-LIKE"/>
    <property type="match status" value="1"/>
</dbReference>
<keyword evidence="3" id="KW-1185">Reference proteome</keyword>
<dbReference type="InterPro" id="IPR011074">
    <property type="entry name" value="CRAL/TRIO_N_dom"/>
</dbReference>
<dbReference type="Pfam" id="PF00650">
    <property type="entry name" value="CRAL_TRIO"/>
    <property type="match status" value="1"/>
</dbReference>
<dbReference type="CDD" id="cd00170">
    <property type="entry name" value="SEC14"/>
    <property type="match status" value="1"/>
</dbReference>
<proteinExistence type="predicted"/>
<gene>
    <name evidence="2" type="primary">Rlbp1</name>
    <name evidence="2" type="ORF">CEXT_755821</name>
</gene>
<sequence>MTSNYDEEMAMKNFLPFHVKCLPQRLIQKAEEELKETDEIRSPSLDKMRALILAEKKLKCPMEDEYLIQFLRARKFDVKKAFNLLQNNCQIKKSYPELDEEGCVVLVLQLGKWKVEETNIVFALTALVCILMMMMEEPATQICGVQVLTDLKGFSLKQMKSFTPRYISLISKGLRNSLPIRFKGIHFFNESPIFQYIWSLLRMVLTEKIKNRIHFHGDNQKVCKNLFLKTFSQVSTVVTTTL</sequence>
<dbReference type="PANTHER" id="PTHR10174">
    <property type="entry name" value="ALPHA-TOCOPHEROL TRANSFER PROTEIN-RELATED"/>
    <property type="match status" value="1"/>
</dbReference>
<organism evidence="2 3">
    <name type="scientific">Caerostris extrusa</name>
    <name type="common">Bark spider</name>
    <name type="synonym">Caerostris bankana</name>
    <dbReference type="NCBI Taxonomy" id="172846"/>
    <lineage>
        <taxon>Eukaryota</taxon>
        <taxon>Metazoa</taxon>
        <taxon>Ecdysozoa</taxon>
        <taxon>Arthropoda</taxon>
        <taxon>Chelicerata</taxon>
        <taxon>Arachnida</taxon>
        <taxon>Araneae</taxon>
        <taxon>Araneomorphae</taxon>
        <taxon>Entelegynae</taxon>
        <taxon>Araneoidea</taxon>
        <taxon>Araneidae</taxon>
        <taxon>Caerostris</taxon>
    </lineage>
</organism>
<dbReference type="GO" id="GO:1902936">
    <property type="term" value="F:phosphatidylinositol bisphosphate binding"/>
    <property type="evidence" value="ECO:0007669"/>
    <property type="project" value="TreeGrafter"/>
</dbReference>
<accession>A0AAV4T298</accession>
<dbReference type="Proteomes" id="UP001054945">
    <property type="component" value="Unassembled WGS sequence"/>
</dbReference>
<dbReference type="InterPro" id="IPR001251">
    <property type="entry name" value="CRAL-TRIO_dom"/>
</dbReference>
<dbReference type="SMART" id="SM01100">
    <property type="entry name" value="CRAL_TRIO_N"/>
    <property type="match status" value="1"/>
</dbReference>
<dbReference type="SMART" id="SM00516">
    <property type="entry name" value="SEC14"/>
    <property type="match status" value="1"/>
</dbReference>
<dbReference type="Gene3D" id="1.10.8.20">
    <property type="entry name" value="N-terminal domain of phosphatidylinositol transfer protein sec14p"/>
    <property type="match status" value="1"/>
</dbReference>
<dbReference type="AlphaFoldDB" id="A0AAV4T298"/>
<protein>
    <submittedName>
        <fullName evidence="2">Retinaldehyde-binding protein 1</fullName>
    </submittedName>
</protein>
<dbReference type="InterPro" id="IPR036273">
    <property type="entry name" value="CRAL/TRIO_N_dom_sf"/>
</dbReference>
<dbReference type="Gene3D" id="3.40.525.10">
    <property type="entry name" value="CRAL-TRIO lipid binding domain"/>
    <property type="match status" value="1"/>
</dbReference>
<reference evidence="2 3" key="1">
    <citation type="submission" date="2021-06" db="EMBL/GenBank/DDBJ databases">
        <title>Caerostris extrusa draft genome.</title>
        <authorList>
            <person name="Kono N."/>
            <person name="Arakawa K."/>
        </authorList>
    </citation>
    <scope>NUCLEOTIDE SEQUENCE [LARGE SCALE GENOMIC DNA]</scope>
</reference>
<dbReference type="GO" id="GO:0016020">
    <property type="term" value="C:membrane"/>
    <property type="evidence" value="ECO:0007669"/>
    <property type="project" value="TreeGrafter"/>
</dbReference>
<comment type="caution">
    <text evidence="2">The sequence shown here is derived from an EMBL/GenBank/DDBJ whole genome shotgun (WGS) entry which is preliminary data.</text>
</comment>
<dbReference type="SUPFAM" id="SSF46938">
    <property type="entry name" value="CRAL/TRIO N-terminal domain"/>
    <property type="match status" value="1"/>
</dbReference>
<feature type="domain" description="CRAL-TRIO" evidence="1">
    <location>
        <begin position="99"/>
        <end position="242"/>
    </location>
</feature>
<dbReference type="InterPro" id="IPR036865">
    <property type="entry name" value="CRAL-TRIO_dom_sf"/>
</dbReference>
<evidence type="ECO:0000313" key="3">
    <source>
        <dbReference type="Proteomes" id="UP001054945"/>
    </source>
</evidence>
<dbReference type="Pfam" id="PF03765">
    <property type="entry name" value="CRAL_TRIO_N"/>
    <property type="match status" value="1"/>
</dbReference>
<name>A0AAV4T298_CAEEX</name>
<dbReference type="SUPFAM" id="SSF52087">
    <property type="entry name" value="CRAL/TRIO domain"/>
    <property type="match status" value="1"/>
</dbReference>
<evidence type="ECO:0000259" key="1">
    <source>
        <dbReference type="PROSITE" id="PS50191"/>
    </source>
</evidence>
<dbReference type="PROSITE" id="PS50191">
    <property type="entry name" value="CRAL_TRIO"/>
    <property type="match status" value="1"/>
</dbReference>
<evidence type="ECO:0000313" key="2">
    <source>
        <dbReference type="EMBL" id="GIY40768.1"/>
    </source>
</evidence>